<reference evidence="1" key="1">
    <citation type="submission" date="2022-03" db="EMBL/GenBank/DDBJ databases">
        <authorList>
            <person name="Sayadi A."/>
        </authorList>
    </citation>
    <scope>NUCLEOTIDE SEQUENCE</scope>
</reference>
<keyword evidence="2" id="KW-1185">Reference proteome</keyword>
<proteinExistence type="predicted"/>
<name>A0A9P0P3I2_ACAOB</name>
<evidence type="ECO:0000313" key="2">
    <source>
        <dbReference type="Proteomes" id="UP001152888"/>
    </source>
</evidence>
<protein>
    <submittedName>
        <fullName evidence="1">Uncharacterized protein</fullName>
    </submittedName>
</protein>
<dbReference type="AlphaFoldDB" id="A0A9P0P3I2"/>
<evidence type="ECO:0000313" key="1">
    <source>
        <dbReference type="EMBL" id="CAH1967283.1"/>
    </source>
</evidence>
<organism evidence="1 2">
    <name type="scientific">Acanthoscelides obtectus</name>
    <name type="common">Bean weevil</name>
    <name type="synonym">Bruchus obtectus</name>
    <dbReference type="NCBI Taxonomy" id="200917"/>
    <lineage>
        <taxon>Eukaryota</taxon>
        <taxon>Metazoa</taxon>
        <taxon>Ecdysozoa</taxon>
        <taxon>Arthropoda</taxon>
        <taxon>Hexapoda</taxon>
        <taxon>Insecta</taxon>
        <taxon>Pterygota</taxon>
        <taxon>Neoptera</taxon>
        <taxon>Endopterygota</taxon>
        <taxon>Coleoptera</taxon>
        <taxon>Polyphaga</taxon>
        <taxon>Cucujiformia</taxon>
        <taxon>Chrysomeloidea</taxon>
        <taxon>Chrysomelidae</taxon>
        <taxon>Bruchinae</taxon>
        <taxon>Bruchini</taxon>
        <taxon>Acanthoscelides</taxon>
    </lineage>
</organism>
<gene>
    <name evidence="1" type="ORF">ACAOBT_LOCUS7309</name>
</gene>
<dbReference type="EMBL" id="CAKOFQ010006743">
    <property type="protein sequence ID" value="CAH1967283.1"/>
    <property type="molecule type" value="Genomic_DNA"/>
</dbReference>
<comment type="caution">
    <text evidence="1">The sequence shown here is derived from an EMBL/GenBank/DDBJ whole genome shotgun (WGS) entry which is preliminary data.</text>
</comment>
<accession>A0A9P0P3I2</accession>
<dbReference type="Proteomes" id="UP001152888">
    <property type="component" value="Unassembled WGS sequence"/>
</dbReference>
<sequence>MRMLVVTSQSGRGRQSAMATDHALITNQPLFTITL</sequence>